<accession>A0A4Q8L166</accession>
<dbReference type="GO" id="GO:0000156">
    <property type="term" value="F:phosphorelay response regulator activity"/>
    <property type="evidence" value="ECO:0007669"/>
    <property type="project" value="InterPro"/>
</dbReference>
<feature type="domain" description="HTH LytTR-type" evidence="1">
    <location>
        <begin position="14"/>
        <end position="113"/>
    </location>
</feature>
<dbReference type="PANTHER" id="PTHR37299">
    <property type="entry name" value="TRANSCRIPTIONAL REGULATOR-RELATED"/>
    <property type="match status" value="1"/>
</dbReference>
<protein>
    <submittedName>
        <fullName evidence="2">LytTR family transcriptional regulator</fullName>
    </submittedName>
</protein>
<dbReference type="Proteomes" id="UP000291525">
    <property type="component" value="Unassembled WGS sequence"/>
</dbReference>
<dbReference type="PROSITE" id="PS50930">
    <property type="entry name" value="HTH_LYTTR"/>
    <property type="match status" value="1"/>
</dbReference>
<evidence type="ECO:0000313" key="3">
    <source>
        <dbReference type="Proteomes" id="UP000291525"/>
    </source>
</evidence>
<dbReference type="SMART" id="SM00850">
    <property type="entry name" value="LytTR"/>
    <property type="match status" value="1"/>
</dbReference>
<proteinExistence type="predicted"/>
<evidence type="ECO:0000313" key="2">
    <source>
        <dbReference type="EMBL" id="TAA12805.1"/>
    </source>
</evidence>
<dbReference type="InterPro" id="IPR046947">
    <property type="entry name" value="LytR-like"/>
</dbReference>
<organism evidence="2 3">
    <name type="scientific">Streptococcus parasuis</name>
    <dbReference type="NCBI Taxonomy" id="1501662"/>
    <lineage>
        <taxon>Bacteria</taxon>
        <taxon>Bacillati</taxon>
        <taxon>Bacillota</taxon>
        <taxon>Bacilli</taxon>
        <taxon>Lactobacillales</taxon>
        <taxon>Streptococcaceae</taxon>
        <taxon>Streptococcus</taxon>
    </lineage>
</organism>
<dbReference type="InterPro" id="IPR007492">
    <property type="entry name" value="LytTR_DNA-bd_dom"/>
</dbReference>
<sequence length="120" mass="13687">MLRKLPDIQEKQSLYIKSKQSTVKLYQEDIVYLESQGHQVHIYTVDGGLTITNNSLKNLEAMLDSKLFVRAHSVYIINLSHVQKVEGSLVYVTNTTLPISRSRKKEFMTALTNFIGDSLL</sequence>
<dbReference type="OrthoDB" id="3190595at2"/>
<dbReference type="EMBL" id="SHGT01000030">
    <property type="protein sequence ID" value="TAA12805.1"/>
    <property type="molecule type" value="Genomic_DNA"/>
</dbReference>
<name>A0A4Q8L166_9STRE</name>
<dbReference type="Gene3D" id="2.40.50.1020">
    <property type="entry name" value="LytTr DNA-binding domain"/>
    <property type="match status" value="1"/>
</dbReference>
<reference evidence="2 3" key="1">
    <citation type="submission" date="2019-02" db="EMBL/GenBank/DDBJ databases">
        <title>First genome of the species Streptococcus parasuis.</title>
        <authorList>
            <person name="Stevens M.J.A."/>
            <person name="Stephan R."/>
        </authorList>
    </citation>
    <scope>NUCLEOTIDE SEQUENCE [LARGE SCALE GENOMIC DNA]</scope>
    <source>
        <strain evidence="2 3">4253</strain>
    </source>
</reference>
<evidence type="ECO:0000259" key="1">
    <source>
        <dbReference type="PROSITE" id="PS50930"/>
    </source>
</evidence>
<gene>
    <name evidence="2" type="ORF">EXW74_05900</name>
</gene>
<dbReference type="AlphaFoldDB" id="A0A4Q8L166"/>
<dbReference type="Pfam" id="PF04397">
    <property type="entry name" value="LytTR"/>
    <property type="match status" value="1"/>
</dbReference>
<dbReference type="PANTHER" id="PTHR37299:SF1">
    <property type="entry name" value="STAGE 0 SPORULATION PROTEIN A HOMOLOG"/>
    <property type="match status" value="1"/>
</dbReference>
<dbReference type="GO" id="GO:0003677">
    <property type="term" value="F:DNA binding"/>
    <property type="evidence" value="ECO:0007669"/>
    <property type="project" value="InterPro"/>
</dbReference>
<comment type="caution">
    <text evidence="2">The sequence shown here is derived from an EMBL/GenBank/DDBJ whole genome shotgun (WGS) entry which is preliminary data.</text>
</comment>